<protein>
    <submittedName>
        <fullName evidence="1">Uncharacterized protein</fullName>
    </submittedName>
</protein>
<dbReference type="KEGG" id="masz:C9I28_09080"/>
<evidence type="ECO:0000313" key="2">
    <source>
        <dbReference type="Proteomes" id="UP000240505"/>
    </source>
</evidence>
<reference evidence="1 2" key="1">
    <citation type="submission" date="2018-03" db="EMBL/GenBank/DDBJ databases">
        <title>Massilia armeniaca sp. nov., isolated from desert soil.</title>
        <authorList>
            <person name="Huang H."/>
            <person name="Ren M."/>
        </authorList>
    </citation>
    <scope>NUCLEOTIDE SEQUENCE [LARGE SCALE GENOMIC DNA]</scope>
    <source>
        <strain evidence="1 2">ZMN-3</strain>
    </source>
</reference>
<dbReference type="Proteomes" id="UP000240505">
    <property type="component" value="Chromosome"/>
</dbReference>
<gene>
    <name evidence="1" type="ORF">C9I28_09080</name>
</gene>
<proteinExistence type="predicted"/>
<name>A0A2R4C8G4_9BURK</name>
<dbReference type="AlphaFoldDB" id="A0A2R4C8G4"/>
<evidence type="ECO:0000313" key="1">
    <source>
        <dbReference type="EMBL" id="AVR95865.1"/>
    </source>
</evidence>
<accession>A0A2R4C8G4</accession>
<organism evidence="1 2">
    <name type="scientific">Pseudoduganella armeniaca</name>
    <dbReference type="NCBI Taxonomy" id="2072590"/>
    <lineage>
        <taxon>Bacteria</taxon>
        <taxon>Pseudomonadati</taxon>
        <taxon>Pseudomonadota</taxon>
        <taxon>Betaproteobacteria</taxon>
        <taxon>Burkholderiales</taxon>
        <taxon>Oxalobacteraceae</taxon>
        <taxon>Telluria group</taxon>
        <taxon>Pseudoduganella</taxon>
    </lineage>
</organism>
<dbReference type="EMBL" id="CP028324">
    <property type="protein sequence ID" value="AVR95865.1"/>
    <property type="molecule type" value="Genomic_DNA"/>
</dbReference>
<sequence length="241" mass="27709">MSEEYEFEELSFESILERIYISLSLLIESLGYTSLLDDFKEGYKKFDGKLTRLSMLPYVGEFHSDVLGYFWQYHRTLSSLLGLDVQDVEDRKDRARLESILQNTAKIVFDREVIPSNEAEVRKCVYQLLIHVFPDTVREIPISQVTKTYKPDIGVRSLKAAAEYKYAATEEEAKKAIGGFYEDMRGYAGSNDWTHFYAVIYMTKPFFTLQQIQAEFSDVGVNPGWQPILVSGEGGRKKAKT</sequence>
<keyword evidence="2" id="KW-1185">Reference proteome</keyword>